<dbReference type="SUPFAM" id="SSF50998">
    <property type="entry name" value="Quinoprotein alcohol dehydrogenase-like"/>
    <property type="match status" value="1"/>
</dbReference>
<feature type="domain" description="Peptidase C14 caspase" evidence="5">
    <location>
        <begin position="1166"/>
        <end position="1376"/>
    </location>
</feature>
<dbReference type="GO" id="GO:0004197">
    <property type="term" value="F:cysteine-type endopeptidase activity"/>
    <property type="evidence" value="ECO:0007669"/>
    <property type="project" value="InterPro"/>
</dbReference>
<dbReference type="InterPro" id="IPR019775">
    <property type="entry name" value="WD40_repeat_CS"/>
</dbReference>
<gene>
    <name evidence="6" type="ORF">OJF2_23430</name>
</gene>
<dbReference type="Pfam" id="PF00656">
    <property type="entry name" value="Peptidase_C14"/>
    <property type="match status" value="1"/>
</dbReference>
<sequence precursor="true">MNTRAILSGGLLVTAAVAAAMTLRAGADDAAPGRPPQVWAVVVGIGKYSDPAIPEHRSAPTQAAQMVQWFRQAGWDERHQLLLQDFGTGDPGTVEHPSSSILPNRKNMDWAADEWLSAHAKAGDLVVVHFAGQAAGTVSRKTPRSEPIVEHVLLPSDAVRSDAATTGWSLDRVVDRCALRKIRVVCWLGTGVGPGPGPAPSPRDAQAMPDTEARDWLRRLTRWPGVTAWLASDRPMGFGQAADPSVAFTEALLKGLGDSSRHPNLAETLGEMERDAPLANQGFQSAGRVPPDLNLWAQEFGRVTKPPPPEMLLQTGHARAITALACTADKGMVFSASMDSTVRAWSLANGAVLNVWAGQMVGATTLGLSRGDRRLAIGGGRGTLQVAELPRFNVVLPPRPPHERRVEGMAMLPDGESVVTIDRDGHAVLTRMNTAPLASRPWPDTDTRVRDVASGGPAGLGVVAALLDDGSVRLFDAKGEGGRTVDLAGRTAAAIGLDPGGRTLAVGDAPGRVLLIDLASNGRERLEVRKEEIGLLRPSSTGWLLIGDGRGLQLASPARGEAGRHVVELVDRTVASTCLSANGRYLAAAEAGTGAVRVWRLDGGEAPRLVHSDNEAKAAVVALSGDGDLLIVGGQDGRVAAIQVEPSDRGIAARSWSIPASSGKVTQVTASASRRSLLVIAETTGAMLWDLKERVCRRVPGPWKSGAIVDDDVMVLAGASANRAAAGKLVRVRRDRDRSRFDLDTGHFARARGAYSIPPRMMFEGVIVSPDRKSVAATANPGQPPLVCVWDAQSGELRNWIRKLDGPVVSIDFSTDGKRIATGGNASSARLWNLAEPGEINAPEFVFEDPNAGTAKVTCVAIRPGRNQLATGRQDGQVDLWSWEGGKARLEVPRLVELFFTGRASALAFVDGGAKLAAGGDGTSIWLGKVDGEPAAIDDLNALRPHHLEQVNGLAAWPGTPVLISASDDTTVRFWDLKEKSLWGTFTASVPKAAAKGGPEPAVEWVFYTPDGFFDASTGGQRLVQFRRGSRVDSMERYEETNYRFGLGESLLVGQAPRAEPLDEATPVSILEPSRPDPSLEKTTLQVTLGEGPWSDVVLYHNDRPIPTGLDRSKKIPDHFTVEVRLVKGENRFNVAASRGGVYPSVSDPVRLVFDGPADPGRVHVIALGVGDYRRRQLKYARTDAQSIAEVLRQRGIDSAGKPGIRTFLPDDKVTPDGVEAAFDDVAIAVADRPQDKVVVFLAGHTGVFEKDRFCLLLPKYPFPEEEPELVAMRGDAPKSLGDAPLDPDAVLPYSSIALNLARLNALDRLVVVDACQAQSILNDPQVVQIQKWMEIQNRKSRTTYLLAARRNEPAFEVDPLRHGLFTYTLLRGLGEIDPADDPDEIRKLRLPANADRNGDEVLSTDELMTFVDDHIKEISRVFPQIVATREASLPAGRPRTDPLRLVQNPLLQSFGAPFPLVPLGRPAPAKAPGGGQ</sequence>
<accession>A0A5B9VZY8</accession>
<proteinExistence type="predicted"/>
<keyword evidence="7" id="KW-1185">Reference proteome</keyword>
<keyword evidence="4" id="KW-0732">Signal</keyword>
<dbReference type="EMBL" id="CP042997">
    <property type="protein sequence ID" value="QEH33813.1"/>
    <property type="molecule type" value="Genomic_DNA"/>
</dbReference>
<evidence type="ECO:0000256" key="3">
    <source>
        <dbReference type="PROSITE-ProRule" id="PRU00221"/>
    </source>
</evidence>
<feature type="repeat" description="WD" evidence="3">
    <location>
        <begin position="944"/>
        <end position="985"/>
    </location>
</feature>
<feature type="repeat" description="WD" evidence="3">
    <location>
        <begin position="850"/>
        <end position="891"/>
    </location>
</feature>
<dbReference type="RefSeq" id="WP_168221731.1">
    <property type="nucleotide sequence ID" value="NZ_CP042997.1"/>
</dbReference>
<dbReference type="InterPro" id="IPR015943">
    <property type="entry name" value="WD40/YVTN_repeat-like_dom_sf"/>
</dbReference>
<dbReference type="KEGG" id="agv:OJF2_23430"/>
<dbReference type="PROSITE" id="PS50294">
    <property type="entry name" value="WD_REPEATS_REGION"/>
    <property type="match status" value="2"/>
</dbReference>
<evidence type="ECO:0000259" key="5">
    <source>
        <dbReference type="Pfam" id="PF00656"/>
    </source>
</evidence>
<dbReference type="InterPro" id="IPR011047">
    <property type="entry name" value="Quinoprotein_ADH-like_sf"/>
</dbReference>
<evidence type="ECO:0000256" key="2">
    <source>
        <dbReference type="ARBA" id="ARBA00022737"/>
    </source>
</evidence>
<dbReference type="Gene3D" id="3.40.50.1460">
    <property type="match status" value="2"/>
</dbReference>
<keyword evidence="1 3" id="KW-0853">WD repeat</keyword>
<feature type="repeat" description="WD" evidence="3">
    <location>
        <begin position="801"/>
        <end position="842"/>
    </location>
</feature>
<protein>
    <submittedName>
        <fullName evidence="6">WD domain, G-beta repeat</fullName>
    </submittedName>
</protein>
<dbReference type="SUPFAM" id="SSF101908">
    <property type="entry name" value="Putative isomerase YbhE"/>
    <property type="match status" value="1"/>
</dbReference>
<reference evidence="6 7" key="1">
    <citation type="submission" date="2019-08" db="EMBL/GenBank/DDBJ databases">
        <title>Deep-cultivation of Planctomycetes and their phenomic and genomic characterization uncovers novel biology.</title>
        <authorList>
            <person name="Wiegand S."/>
            <person name="Jogler M."/>
            <person name="Boedeker C."/>
            <person name="Pinto D."/>
            <person name="Vollmers J."/>
            <person name="Rivas-Marin E."/>
            <person name="Kohn T."/>
            <person name="Peeters S.H."/>
            <person name="Heuer A."/>
            <person name="Rast P."/>
            <person name="Oberbeckmann S."/>
            <person name="Bunk B."/>
            <person name="Jeske O."/>
            <person name="Meyerdierks A."/>
            <person name="Storesund J.E."/>
            <person name="Kallscheuer N."/>
            <person name="Luecker S."/>
            <person name="Lage O.M."/>
            <person name="Pohl T."/>
            <person name="Merkel B.J."/>
            <person name="Hornburger P."/>
            <person name="Mueller R.-W."/>
            <person name="Bruemmer F."/>
            <person name="Labrenz M."/>
            <person name="Spormann A.M."/>
            <person name="Op den Camp H."/>
            <person name="Overmann J."/>
            <person name="Amann R."/>
            <person name="Jetten M.S.M."/>
            <person name="Mascher T."/>
            <person name="Medema M.H."/>
            <person name="Devos D.P."/>
            <person name="Kaster A.-K."/>
            <person name="Ovreas L."/>
            <person name="Rohde M."/>
            <person name="Galperin M.Y."/>
            <person name="Jogler C."/>
        </authorList>
    </citation>
    <scope>NUCLEOTIDE SEQUENCE [LARGE SCALE GENOMIC DNA]</scope>
    <source>
        <strain evidence="6 7">OJF2</strain>
    </source>
</reference>
<dbReference type="GO" id="GO:0006508">
    <property type="term" value="P:proteolysis"/>
    <property type="evidence" value="ECO:0007669"/>
    <property type="project" value="InterPro"/>
</dbReference>
<dbReference type="PROSITE" id="PS00678">
    <property type="entry name" value="WD_REPEATS_1"/>
    <property type="match status" value="1"/>
</dbReference>
<name>A0A5B9VZY8_9BACT</name>
<keyword evidence="2" id="KW-0677">Repeat</keyword>
<dbReference type="InterPro" id="IPR001680">
    <property type="entry name" value="WD40_rpt"/>
</dbReference>
<evidence type="ECO:0000256" key="1">
    <source>
        <dbReference type="ARBA" id="ARBA00022574"/>
    </source>
</evidence>
<evidence type="ECO:0000313" key="6">
    <source>
        <dbReference type="EMBL" id="QEH33813.1"/>
    </source>
</evidence>
<dbReference type="Pfam" id="PF00400">
    <property type="entry name" value="WD40"/>
    <property type="match status" value="4"/>
</dbReference>
<dbReference type="PROSITE" id="PS50082">
    <property type="entry name" value="WD_REPEATS_2"/>
    <property type="match status" value="4"/>
</dbReference>
<feature type="repeat" description="WD" evidence="3">
    <location>
        <begin position="314"/>
        <end position="355"/>
    </location>
</feature>
<dbReference type="SUPFAM" id="SSF82171">
    <property type="entry name" value="DPP6 N-terminal domain-like"/>
    <property type="match status" value="1"/>
</dbReference>
<evidence type="ECO:0000313" key="7">
    <source>
        <dbReference type="Proteomes" id="UP000324233"/>
    </source>
</evidence>
<dbReference type="InterPro" id="IPR011600">
    <property type="entry name" value="Pept_C14_caspase"/>
</dbReference>
<feature type="chain" id="PRO_5022727320" evidence="4">
    <location>
        <begin position="21"/>
        <end position="1477"/>
    </location>
</feature>
<dbReference type="Proteomes" id="UP000324233">
    <property type="component" value="Chromosome"/>
</dbReference>
<feature type="signal peptide" evidence="4">
    <location>
        <begin position="1"/>
        <end position="20"/>
    </location>
</feature>
<dbReference type="Gene3D" id="2.130.10.10">
    <property type="entry name" value="YVTN repeat-like/Quinoprotein amine dehydrogenase"/>
    <property type="match status" value="4"/>
</dbReference>
<dbReference type="PANTHER" id="PTHR19879:SF9">
    <property type="entry name" value="TRANSCRIPTION INITIATION FACTOR TFIID SUBUNIT 5"/>
    <property type="match status" value="1"/>
</dbReference>
<dbReference type="PANTHER" id="PTHR19879">
    <property type="entry name" value="TRANSCRIPTION INITIATION FACTOR TFIID"/>
    <property type="match status" value="1"/>
</dbReference>
<dbReference type="SMART" id="SM00320">
    <property type="entry name" value="WD40"/>
    <property type="match status" value="8"/>
</dbReference>
<evidence type="ECO:0000256" key="4">
    <source>
        <dbReference type="SAM" id="SignalP"/>
    </source>
</evidence>
<organism evidence="6 7">
    <name type="scientific">Aquisphaera giovannonii</name>
    <dbReference type="NCBI Taxonomy" id="406548"/>
    <lineage>
        <taxon>Bacteria</taxon>
        <taxon>Pseudomonadati</taxon>
        <taxon>Planctomycetota</taxon>
        <taxon>Planctomycetia</taxon>
        <taxon>Isosphaerales</taxon>
        <taxon>Isosphaeraceae</taxon>
        <taxon>Aquisphaera</taxon>
    </lineage>
</organism>